<feature type="transmembrane region" description="Helical" evidence="2">
    <location>
        <begin position="410"/>
        <end position="431"/>
    </location>
</feature>
<feature type="transmembrane region" description="Helical" evidence="2">
    <location>
        <begin position="221"/>
        <end position="238"/>
    </location>
</feature>
<name>A0A1M7PC32_9ACTN</name>
<feature type="compositionally biased region" description="Low complexity" evidence="1">
    <location>
        <begin position="24"/>
        <end position="36"/>
    </location>
</feature>
<feature type="transmembrane region" description="Helical" evidence="2">
    <location>
        <begin position="304"/>
        <end position="327"/>
    </location>
</feature>
<dbReference type="STRING" id="310782.SAMN05216499_12242"/>
<feature type="compositionally biased region" description="Low complexity" evidence="1">
    <location>
        <begin position="49"/>
        <end position="63"/>
    </location>
</feature>
<gene>
    <name evidence="3" type="ORF">SAMN05216499_12242</name>
</gene>
<feature type="transmembrane region" description="Helical" evidence="2">
    <location>
        <begin position="250"/>
        <end position="269"/>
    </location>
</feature>
<proteinExistence type="predicted"/>
<feature type="transmembrane region" description="Helical" evidence="2">
    <location>
        <begin position="385"/>
        <end position="403"/>
    </location>
</feature>
<organism evidence="3 4">
    <name type="scientific">Actinacidiphila paucisporea</name>
    <dbReference type="NCBI Taxonomy" id="310782"/>
    <lineage>
        <taxon>Bacteria</taxon>
        <taxon>Bacillati</taxon>
        <taxon>Actinomycetota</taxon>
        <taxon>Actinomycetes</taxon>
        <taxon>Kitasatosporales</taxon>
        <taxon>Streptomycetaceae</taxon>
        <taxon>Actinacidiphila</taxon>
    </lineage>
</organism>
<feature type="transmembrane region" description="Helical" evidence="2">
    <location>
        <begin position="275"/>
        <end position="292"/>
    </location>
</feature>
<reference evidence="3 4" key="1">
    <citation type="submission" date="2016-11" db="EMBL/GenBank/DDBJ databases">
        <authorList>
            <person name="Jaros S."/>
            <person name="Januszkiewicz K."/>
            <person name="Wedrychowicz H."/>
        </authorList>
    </citation>
    <scope>NUCLEOTIDE SEQUENCE [LARGE SCALE GENOMIC DNA]</scope>
    <source>
        <strain evidence="3 4">CGMCC 4.2025</strain>
    </source>
</reference>
<feature type="region of interest" description="Disordered" evidence="1">
    <location>
        <begin position="1"/>
        <end position="110"/>
    </location>
</feature>
<evidence type="ECO:0000313" key="4">
    <source>
        <dbReference type="Proteomes" id="UP000184111"/>
    </source>
</evidence>
<dbReference type="OrthoDB" id="4339136at2"/>
<evidence type="ECO:0000256" key="2">
    <source>
        <dbReference type="SAM" id="Phobius"/>
    </source>
</evidence>
<dbReference type="AlphaFoldDB" id="A0A1M7PC32"/>
<evidence type="ECO:0000256" key="1">
    <source>
        <dbReference type="SAM" id="MobiDB-lite"/>
    </source>
</evidence>
<accession>A0A1M7PC32</accession>
<keyword evidence="2" id="KW-0812">Transmembrane</keyword>
<protein>
    <submittedName>
        <fullName evidence="3">Uncharacterized protein</fullName>
    </submittedName>
</protein>
<feature type="transmembrane region" description="Helical" evidence="2">
    <location>
        <begin position="357"/>
        <end position="373"/>
    </location>
</feature>
<dbReference type="EMBL" id="FRBI01000022">
    <property type="protein sequence ID" value="SHN13917.1"/>
    <property type="molecule type" value="Genomic_DNA"/>
</dbReference>
<evidence type="ECO:0000313" key="3">
    <source>
        <dbReference type="EMBL" id="SHN13917.1"/>
    </source>
</evidence>
<keyword evidence="2" id="KW-0472">Membrane</keyword>
<feature type="transmembrane region" description="Helical" evidence="2">
    <location>
        <begin position="333"/>
        <end position="350"/>
    </location>
</feature>
<keyword evidence="2" id="KW-1133">Transmembrane helix</keyword>
<sequence length="436" mass="43526">MSDHGAYEYGDGHGQGRGHDERAYGGAAPYGADGTYVPEPLHAAPPPQQGQDAAYGAPPAGDDWSGHAAAQDGQAYGEAYGAPAPGDGWGATPPAAHPWTAPQEYPQGGWEPAQAAYQPEAPGYPQGADWHQPQAHAYADPQSYPAEPQGAEHTAVLPVIGDEPAARPGGRAARRGSARTAPVRPDGRTGSPIIAPGIQPAALTAALGLLLAGGAALGRPGLTAFLVLLQAVTAAGWFRLNGMWPARQGIVLAFLAGATADAAMLVADGGHAPEVAAGTLGVWLVLVLVLQLRHHGSADERLSSLTATSASTLLTVLACGYLAAAVSDAGKDPVVVGAVAVAAATLVRALPLPGEPLSLMTALLAAAATGALTGGGDGLGSADGIVLAVCCGACALIGLRVASYDFPSRFVHFTAGVALPLTAAAPVVYALGRALT</sequence>
<keyword evidence="4" id="KW-1185">Reference proteome</keyword>
<feature type="compositionally biased region" description="Low complexity" evidence="1">
    <location>
        <begin position="73"/>
        <end position="102"/>
    </location>
</feature>
<dbReference type="RefSeq" id="WP_073501536.1">
    <property type="nucleotide sequence ID" value="NZ_FRBI01000022.1"/>
</dbReference>
<feature type="region of interest" description="Disordered" evidence="1">
    <location>
        <begin position="161"/>
        <end position="191"/>
    </location>
</feature>
<dbReference type="Proteomes" id="UP000184111">
    <property type="component" value="Unassembled WGS sequence"/>
</dbReference>